<dbReference type="InterPro" id="IPR011009">
    <property type="entry name" value="Kinase-like_dom_sf"/>
</dbReference>
<comment type="caution">
    <text evidence="8">The sequence shown here is derived from an EMBL/GenBank/DDBJ whole genome shotgun (WGS) entry which is preliminary data.</text>
</comment>
<keyword evidence="9" id="KW-1185">Reference proteome</keyword>
<dbReference type="InterPro" id="IPR000719">
    <property type="entry name" value="Prot_kinase_dom"/>
</dbReference>
<dbReference type="SUPFAM" id="SSF49879">
    <property type="entry name" value="SMAD/FHA domain"/>
    <property type="match status" value="1"/>
</dbReference>
<dbReference type="SMART" id="SM00220">
    <property type="entry name" value="S_TKc"/>
    <property type="match status" value="1"/>
</dbReference>
<evidence type="ECO:0008006" key="10">
    <source>
        <dbReference type="Google" id="ProtNLM"/>
    </source>
</evidence>
<evidence type="ECO:0000256" key="4">
    <source>
        <dbReference type="ARBA" id="ARBA00022840"/>
    </source>
</evidence>
<feature type="domain" description="Protein kinase" evidence="7">
    <location>
        <begin position="199"/>
        <end position="455"/>
    </location>
</feature>
<evidence type="ECO:0000256" key="3">
    <source>
        <dbReference type="ARBA" id="ARBA00022777"/>
    </source>
</evidence>
<dbReference type="SMART" id="SM00240">
    <property type="entry name" value="FHA"/>
    <property type="match status" value="1"/>
</dbReference>
<dbReference type="RefSeq" id="WP_345683884.1">
    <property type="nucleotide sequence ID" value="NZ_BAABRO010000004.1"/>
</dbReference>
<evidence type="ECO:0000256" key="5">
    <source>
        <dbReference type="SAM" id="MobiDB-lite"/>
    </source>
</evidence>
<dbReference type="Gene3D" id="3.30.200.20">
    <property type="entry name" value="Phosphorylase Kinase, domain 1"/>
    <property type="match status" value="1"/>
</dbReference>
<keyword evidence="3" id="KW-0418">Kinase</keyword>
<keyword evidence="2" id="KW-0547">Nucleotide-binding</keyword>
<dbReference type="EMBL" id="BAABRO010000004">
    <property type="protein sequence ID" value="GAA5506992.1"/>
    <property type="molecule type" value="Genomic_DNA"/>
</dbReference>
<evidence type="ECO:0000313" key="9">
    <source>
        <dbReference type="Proteomes" id="UP001416858"/>
    </source>
</evidence>
<name>A0ABP9VT85_9BACT</name>
<keyword evidence="1" id="KW-0808">Transferase</keyword>
<proteinExistence type="predicted"/>
<protein>
    <recommendedName>
        <fullName evidence="10">Non-specific serine/threonine protein kinase</fullName>
    </recommendedName>
</protein>
<dbReference type="CDD" id="cd00060">
    <property type="entry name" value="FHA"/>
    <property type="match status" value="1"/>
</dbReference>
<dbReference type="Pfam" id="PF00498">
    <property type="entry name" value="FHA"/>
    <property type="match status" value="1"/>
</dbReference>
<dbReference type="PANTHER" id="PTHR43289">
    <property type="entry name" value="MITOGEN-ACTIVATED PROTEIN KINASE KINASE KINASE 20-RELATED"/>
    <property type="match status" value="1"/>
</dbReference>
<evidence type="ECO:0000256" key="2">
    <source>
        <dbReference type="ARBA" id="ARBA00022741"/>
    </source>
</evidence>
<dbReference type="Proteomes" id="UP001416858">
    <property type="component" value="Unassembled WGS sequence"/>
</dbReference>
<organism evidence="8 9">
    <name type="scientific">Novipirellula caenicola</name>
    <dbReference type="NCBI Taxonomy" id="1536901"/>
    <lineage>
        <taxon>Bacteria</taxon>
        <taxon>Pseudomonadati</taxon>
        <taxon>Planctomycetota</taxon>
        <taxon>Planctomycetia</taxon>
        <taxon>Pirellulales</taxon>
        <taxon>Pirellulaceae</taxon>
        <taxon>Novipirellula</taxon>
    </lineage>
</organism>
<feature type="domain" description="FHA" evidence="6">
    <location>
        <begin position="44"/>
        <end position="94"/>
    </location>
</feature>
<dbReference type="Pfam" id="PF00069">
    <property type="entry name" value="Pkinase"/>
    <property type="match status" value="1"/>
</dbReference>
<dbReference type="InterPro" id="IPR000253">
    <property type="entry name" value="FHA_dom"/>
</dbReference>
<sequence length="461" mass="51307">MSDETILIHPAGPSDAKPRVQVRLRVIQGPHAGDSWTFAQDATIMIGRESPSQIKLPLEKAFSREHVLLKITPPRVQLTDNHSSNGTWVNGVCLVAASLVDGDRFGVGETEIRCEVLDTVKIPSPSEPQEDPVEDSAERTRDQSSPSPSAPKSANSNRPSVPQSILQTRITSQELQPSWQPEDFERSHTETNVPTLGGYLLQRPLTYDRTSTLFKAKDARTQASYYVKVFQADVMASDEAKNTFFQQAAVLAGLDHPRILKTLEFGIEDDQPFLVMESVDRLDLLATIDGQSPERRILTATWIVSRLLQAVHFAHQHKVVHRRIHPSNIFGYREGRHLQIKLGNFAPTIDSQKNDSGSMTHDRSAITAQHYLAPEEREDASVATPAIDLFACGCCLFRLAIGEEPDIVFQPEKTHAAIDLATYLPRTLAKVIRQSIDVAPARRFSSAESFAEAIFPFHRRA</sequence>
<evidence type="ECO:0000259" key="6">
    <source>
        <dbReference type="PROSITE" id="PS50006"/>
    </source>
</evidence>
<reference evidence="8 9" key="1">
    <citation type="submission" date="2024-02" db="EMBL/GenBank/DDBJ databases">
        <title>Rhodopirellula caenicola NBRC 110016.</title>
        <authorList>
            <person name="Ichikawa N."/>
            <person name="Katano-Makiyama Y."/>
            <person name="Hidaka K."/>
        </authorList>
    </citation>
    <scope>NUCLEOTIDE SEQUENCE [LARGE SCALE GENOMIC DNA]</scope>
    <source>
        <strain evidence="8 9">NBRC 110016</strain>
    </source>
</reference>
<dbReference type="PANTHER" id="PTHR43289:SF6">
    <property type="entry name" value="SERINE_THREONINE-PROTEIN KINASE NEKL-3"/>
    <property type="match status" value="1"/>
</dbReference>
<dbReference type="PROSITE" id="PS50006">
    <property type="entry name" value="FHA_DOMAIN"/>
    <property type="match status" value="1"/>
</dbReference>
<dbReference type="InterPro" id="IPR008984">
    <property type="entry name" value="SMAD_FHA_dom_sf"/>
</dbReference>
<accession>A0ABP9VT85</accession>
<feature type="compositionally biased region" description="Low complexity" evidence="5">
    <location>
        <begin position="144"/>
        <end position="160"/>
    </location>
</feature>
<evidence type="ECO:0000259" key="7">
    <source>
        <dbReference type="PROSITE" id="PS50011"/>
    </source>
</evidence>
<evidence type="ECO:0000313" key="8">
    <source>
        <dbReference type="EMBL" id="GAA5506992.1"/>
    </source>
</evidence>
<gene>
    <name evidence="8" type="ORF">Rcae01_02446</name>
</gene>
<keyword evidence="4" id="KW-0067">ATP-binding</keyword>
<dbReference type="SUPFAM" id="SSF56112">
    <property type="entry name" value="Protein kinase-like (PK-like)"/>
    <property type="match status" value="1"/>
</dbReference>
<feature type="region of interest" description="Disordered" evidence="5">
    <location>
        <begin position="119"/>
        <end position="162"/>
    </location>
</feature>
<dbReference type="PROSITE" id="PS50011">
    <property type="entry name" value="PROTEIN_KINASE_DOM"/>
    <property type="match status" value="1"/>
</dbReference>
<evidence type="ECO:0000256" key="1">
    <source>
        <dbReference type="ARBA" id="ARBA00022679"/>
    </source>
</evidence>
<dbReference type="Gene3D" id="1.10.510.10">
    <property type="entry name" value="Transferase(Phosphotransferase) domain 1"/>
    <property type="match status" value="1"/>
</dbReference>
<feature type="region of interest" description="Disordered" evidence="5">
    <location>
        <begin position="172"/>
        <end position="191"/>
    </location>
</feature>
<dbReference type="Gene3D" id="2.60.200.20">
    <property type="match status" value="1"/>
</dbReference>